<sequence>MKFSITFKNLFFILVFYLSLGINLKIKSQNLESIGKENPITVSGGVSLNQIFYGNNGLESRRDPYSFFASGNINFDLYGWSVPLSFSYSNQQVTFQQPFNQYSINPTYKWITGHFGFSSMNFSPYTLGGHNFLGAGVEARPGKWQVSAMYGRLLAPVPPDSTSDNRGIPAFRRMGWGIKAGYTDGQDQLHLILFNAKDDINSIEYVPEEEDILPEENLVVSLIGSKKILDHFVLEAEYAISGITRDIRTSRINPESYKFFNNVGNLFQPRVSTGYYNAFNSNLNYQASVFTIGVGVERIDPGYRTLGAYFFNNDLINYTVNGATSFFRGKINLSGNIGVQEDNLDKEKVSTMRRTVGSVNIGIAASERINLSTSYSNFTSFTNIRSQFVDINQLTPYDNLDTLNYTQISQNASVNGNFIIQSSEDKRQNLNINLSFQDAADQQGGVEQNSGSQFYLMNAAYSLSLVPQNISISGSFNYNENKTINTKSRTLGPTLSISQSYLEKLLRVTLSSSYNSSFSENSNTGNILNLRLNGSYKIKKKHNINLGLVMVNRQSNRETATSDFTEFTATLGYNYNFSSR</sequence>
<dbReference type="Proteomes" id="UP001232019">
    <property type="component" value="Chromosome"/>
</dbReference>
<name>A0AA51X4Z7_9BACT</name>
<dbReference type="EMBL" id="CP129968">
    <property type="protein sequence ID" value="WNB17088.1"/>
    <property type="molecule type" value="Genomic_DNA"/>
</dbReference>
<dbReference type="RefSeq" id="WP_322346329.1">
    <property type="nucleotide sequence ID" value="NZ_CP129968.2"/>
</dbReference>
<accession>A0AA51X4Z7</accession>
<dbReference type="KEGG" id="marp:QYS47_32905"/>
<evidence type="ECO:0000313" key="1">
    <source>
        <dbReference type="EMBL" id="WNB17088.1"/>
    </source>
</evidence>
<dbReference type="AlphaFoldDB" id="A0AA51X4Z7"/>
<organism evidence="1">
    <name type="scientific">Marivirga arenosa</name>
    <dbReference type="NCBI Taxonomy" id="3059076"/>
    <lineage>
        <taxon>Bacteria</taxon>
        <taxon>Pseudomonadati</taxon>
        <taxon>Bacteroidota</taxon>
        <taxon>Cytophagia</taxon>
        <taxon>Cytophagales</taxon>
        <taxon>Marivirgaceae</taxon>
        <taxon>Marivirga</taxon>
    </lineage>
</organism>
<proteinExistence type="predicted"/>
<protein>
    <submittedName>
        <fullName evidence="1">Uncharacterized protein</fullName>
    </submittedName>
</protein>
<gene>
    <name evidence="1" type="ORF">QYS47_32905</name>
</gene>
<reference evidence="1" key="1">
    <citation type="submission" date="2023-08" db="EMBL/GenBank/DDBJ databases">
        <title>Comparative genomics and taxonomic characterization of three novel marine species of genus Marivirga.</title>
        <authorList>
            <person name="Muhammad N."/>
            <person name="Kim S.-G."/>
        </authorList>
    </citation>
    <scope>NUCLEOTIDE SEQUENCE</scope>
    <source>
        <strain evidence="1">BKB1-2</strain>
    </source>
</reference>